<sequence>MKAATPPATDLRGTDLRGVYVAGCTWRGVRGGVYVVGVRGGTAAGCPERTFVERDTERATFDERGAERAAVFRV</sequence>
<evidence type="ECO:0000313" key="1">
    <source>
        <dbReference type="EMBL" id="GBQ00678.1"/>
    </source>
</evidence>
<dbReference type="EMBL" id="BGZL01000005">
    <property type="protein sequence ID" value="GBQ00678.1"/>
    <property type="molecule type" value="Genomic_DNA"/>
</dbReference>
<reference evidence="1 2" key="1">
    <citation type="submission" date="2018-07" db="EMBL/GenBank/DDBJ databases">
        <title>Whole Genome Shotgun Sequence of Streptomyces spongiicola strain 531S.</title>
        <authorList>
            <person name="Dohra H."/>
            <person name="Kodani S."/>
        </authorList>
    </citation>
    <scope>NUCLEOTIDE SEQUENCE [LARGE SCALE GENOMIC DNA]</scope>
    <source>
        <strain evidence="1 2">531S</strain>
    </source>
</reference>
<protein>
    <submittedName>
        <fullName evidence="1">Uncharacterized protein</fullName>
    </submittedName>
</protein>
<comment type="caution">
    <text evidence="1">The sequence shown here is derived from an EMBL/GenBank/DDBJ whole genome shotgun (WGS) entry which is preliminary data.</text>
</comment>
<proteinExistence type="predicted"/>
<dbReference type="Proteomes" id="UP000265354">
    <property type="component" value="Unassembled WGS sequence"/>
</dbReference>
<name>A0A388SVL4_9ACTN</name>
<organism evidence="1 2">
    <name type="scientific">Streptomyces spongiicola</name>
    <dbReference type="NCBI Taxonomy" id="1690221"/>
    <lineage>
        <taxon>Bacteria</taxon>
        <taxon>Bacillati</taxon>
        <taxon>Actinomycetota</taxon>
        <taxon>Actinomycetes</taxon>
        <taxon>Kitasatosporales</taxon>
        <taxon>Streptomycetaceae</taxon>
        <taxon>Streptomyces</taxon>
    </lineage>
</organism>
<dbReference type="AlphaFoldDB" id="A0A388SVL4"/>
<gene>
    <name evidence="1" type="ORF">SSP531S_20960</name>
</gene>
<evidence type="ECO:0000313" key="2">
    <source>
        <dbReference type="Proteomes" id="UP000265354"/>
    </source>
</evidence>
<accession>A0A388SVL4</accession>